<dbReference type="Proteomes" id="UP000469558">
    <property type="component" value="Unassembled WGS sequence"/>
</dbReference>
<reference evidence="6 7" key="1">
    <citation type="submission" date="2018-05" db="EMBL/GenBank/DDBJ databases">
        <title>Genome sequencing and assembly of the regulated plant pathogen Lachnellula willkommii and related sister species for the development of diagnostic species identification markers.</title>
        <authorList>
            <person name="Giroux E."/>
            <person name="Bilodeau G."/>
        </authorList>
    </citation>
    <scope>NUCLEOTIDE SEQUENCE [LARGE SCALE GENOMIC DNA]</scope>
    <source>
        <strain evidence="6 7">CBS 268.59</strain>
    </source>
</reference>
<feature type="compositionally biased region" description="Low complexity" evidence="4">
    <location>
        <begin position="863"/>
        <end position="882"/>
    </location>
</feature>
<dbReference type="GO" id="GO:0006606">
    <property type="term" value="P:protein import into nucleus"/>
    <property type="evidence" value="ECO:0007669"/>
    <property type="project" value="TreeGrafter"/>
</dbReference>
<feature type="compositionally biased region" description="Low complexity" evidence="4">
    <location>
        <begin position="842"/>
        <end position="852"/>
    </location>
</feature>
<feature type="compositionally biased region" description="Polar residues" evidence="4">
    <location>
        <begin position="1517"/>
        <end position="1526"/>
    </location>
</feature>
<dbReference type="InterPro" id="IPR026054">
    <property type="entry name" value="Nucleoporin"/>
</dbReference>
<comment type="subcellular location">
    <subcellularLocation>
        <location evidence="1">Nucleus</location>
    </subcellularLocation>
</comment>
<keyword evidence="2" id="KW-0813">Transport</keyword>
<feature type="compositionally biased region" description="Acidic residues" evidence="4">
    <location>
        <begin position="1031"/>
        <end position="1058"/>
    </location>
</feature>
<evidence type="ECO:0000313" key="7">
    <source>
        <dbReference type="Proteomes" id="UP000469558"/>
    </source>
</evidence>
<dbReference type="GO" id="GO:0008139">
    <property type="term" value="F:nuclear localization sequence binding"/>
    <property type="evidence" value="ECO:0007669"/>
    <property type="project" value="TreeGrafter"/>
</dbReference>
<dbReference type="InterPro" id="IPR039462">
    <property type="entry name" value="Nup159/Nup146_N"/>
</dbReference>
<keyword evidence="7" id="KW-1185">Reference proteome</keyword>
<proteinExistence type="predicted"/>
<feature type="compositionally biased region" description="Polar residues" evidence="4">
    <location>
        <begin position="527"/>
        <end position="540"/>
    </location>
</feature>
<dbReference type="Gene3D" id="2.130.10.10">
    <property type="entry name" value="YVTN repeat-like/Quinoprotein amine dehydrogenase"/>
    <property type="match status" value="1"/>
</dbReference>
<dbReference type="FunFam" id="2.130.10.10:FF:000645">
    <property type="entry name" value="Putative nuclear pore complex subunit Nup159"/>
    <property type="match status" value="1"/>
</dbReference>
<feature type="domain" description="Nucleoporin Nup159/Nup146 N-terminal" evidence="5">
    <location>
        <begin position="58"/>
        <end position="437"/>
    </location>
</feature>
<accession>A0A8T9CIH7</accession>
<evidence type="ECO:0000259" key="5">
    <source>
        <dbReference type="Pfam" id="PF16755"/>
    </source>
</evidence>
<dbReference type="PANTHER" id="PTHR23193">
    <property type="entry name" value="NUCLEAR PORE COMPLEX PROTEIN NUP"/>
    <property type="match status" value="1"/>
</dbReference>
<comment type="caution">
    <text evidence="6">The sequence shown here is derived from an EMBL/GenBank/DDBJ whole genome shotgun (WGS) entry which is preliminary data.</text>
</comment>
<dbReference type="GO" id="GO:0006405">
    <property type="term" value="P:RNA export from nucleus"/>
    <property type="evidence" value="ECO:0007669"/>
    <property type="project" value="TreeGrafter"/>
</dbReference>
<feature type="region of interest" description="Disordered" evidence="4">
    <location>
        <begin position="582"/>
        <end position="606"/>
    </location>
</feature>
<feature type="compositionally biased region" description="Basic and acidic residues" evidence="4">
    <location>
        <begin position="939"/>
        <end position="955"/>
    </location>
</feature>
<feature type="compositionally biased region" description="Pro residues" evidence="4">
    <location>
        <begin position="1118"/>
        <end position="1134"/>
    </location>
</feature>
<feature type="region of interest" description="Disordered" evidence="4">
    <location>
        <begin position="659"/>
        <end position="1207"/>
    </location>
</feature>
<dbReference type="SUPFAM" id="SSF117289">
    <property type="entry name" value="Nucleoporin domain"/>
    <property type="match status" value="1"/>
</dbReference>
<feature type="compositionally biased region" description="Polar residues" evidence="4">
    <location>
        <begin position="892"/>
        <end position="912"/>
    </location>
</feature>
<feature type="compositionally biased region" description="Low complexity" evidence="4">
    <location>
        <begin position="968"/>
        <end position="987"/>
    </location>
</feature>
<gene>
    <name evidence="6" type="primary">NUP159</name>
    <name evidence="6" type="ORF">LSUE1_G000333</name>
</gene>
<keyword evidence="3" id="KW-0539">Nucleus</keyword>
<feature type="compositionally biased region" description="Basic and acidic residues" evidence="4">
    <location>
        <begin position="811"/>
        <end position="840"/>
    </location>
</feature>
<dbReference type="GO" id="GO:0005643">
    <property type="term" value="C:nuclear pore"/>
    <property type="evidence" value="ECO:0007669"/>
    <property type="project" value="TreeGrafter"/>
</dbReference>
<sequence>MAFNFGNASMSAPAGAGGGVQNGPDLATIQTEALGFLALAGDAKIQLLPTPWPAEQLPPATSSLMSIASRKGLIAAAGPDAVIVAKTKSVRQAFEGSETGDNNLKPFRPELTLPMPMRVSQLAFTSDESYLILSAENGGGLAVYDVDSLLNGSTQSAFEFPTNGQALRALTPNPAPETGGLLAVVTVDGNLMMADLKERSFVSGPNGQVLKDSVTCVSWSTKGKQLVAGLGNGGAYQMTPQGVEKGTIPKPPNVGGDHHTSSITWLKDNLFLMIHTPGQFGADMPPPSIFHLVTRSPPSGFIFQKITDPAEPYGLNRSPPHHFISRLKDFPPNLQDTLFITSSAALDIGLFTMSKTPLTASLPAEQISGHFTHTEFADDSRRAQMPTSRDMGDTSPIGLAIDLSSDEKVVKPIAGDEINESATPLPALMVLNHEGALASWWFVYSDSIRQGTAYPGLIAAGGAVQSTQAAPAPTQSTSMFGGSGFNNTTSAGSGFAALKPATTSAFGTPSVSGPSTGGAFGAPSGMGQKTSPWGAPSTSSAPQTGGAAFGAPAFGAAATLGGGTSFGKPAFGTPSAPAFGASGVPGRQSVWGSGGSTAPQAAFGQAGGITKPAAPFGASASNGTSAPASGGFSAFASKGGFASAASGQNTGGSVFGSAASSPFGAPPTSAPTSGIFGAGNQTENKPAPGVFGAASQSDNKPAPSVFGGTAQADNKTTSIFGNKPTGIFGGAPQNENKPAGIFGGTPQTENKPANIFGGGNKNENKPFGAPSGFSLGTTFKADGSAKDDKPAANESKGSLFGSGFASALGDASKKPIAESPLSKEADMDSDEVAKPEEPVKDSTTPSTTPAPTKFQPFSTTPASSSLGGLFGSSSTSTPLTTTKPVSAGFSFGQASTGDTPSGLDFSNLTKSTVPAPKTPTTLEPKAPLAVSETPATPKIKTEPESSEHGGIRNDIPEAPLPPESTSKTSYAAGESSDSSYSSIETNSPLPSGSSPQPARKATPSPPTPAAEPASKPIPKELIPPMDVPGGPEDDGGSSDFLTEDEDNDSQEGTEEGSGEDVAKDLSPASETNQTPGFTPQSSFNALKKETSSSLFQKIELPKQPPPSRGLFGEGPLAPSLPPPKPKFPQSPRSPSPVRGAVPPRMLRPDASRSVSAPGAASQILGNRPGARPTNSSQSTYALALEQQKAEEKRREDARARKEAEATRALVDEEDDDLQKYIAEDPEPTRTLNEFVAHADHESLASVESIPAQVEAVYRDINSMIDTLGINSKHLKGFMQAHTDQYKEAGRDKNDLENEDDWVLVEIEALSQIVEKELAGELESGRVKKVVEKLETCNDIQKDLIRLRAKHEEIKRIVDAKRDPEQLAHARAQPLTAEQLAQQKDLRQEYQAFQLLLSEAEEGLTLLKTKIVSQATSHGRAGGSAAPTVEAVMRTITKMISMAEKRSGDIDVLENQMRKLRFNSTVSAGSREGSPFTPQKSRQSLSQSLRNPGTSSTYGLFYTPESTRDTPRNLRDSIMSNSGSFALSSPAPRKKLSGYTPEEKAELRGKLAKRTEVVGKLKGALQKAGSNVRLMDDDN</sequence>
<evidence type="ECO:0000256" key="1">
    <source>
        <dbReference type="ARBA" id="ARBA00004123"/>
    </source>
</evidence>
<dbReference type="PANTHER" id="PTHR23193:SF23">
    <property type="entry name" value="NUCLEAR PORE COMPLEX PROTEIN NUP153"/>
    <property type="match status" value="1"/>
</dbReference>
<feature type="compositionally biased region" description="Basic and acidic residues" evidence="4">
    <location>
        <begin position="1505"/>
        <end position="1514"/>
    </location>
</feature>
<feature type="region of interest" description="Disordered" evidence="4">
    <location>
        <begin position="506"/>
        <end position="546"/>
    </location>
</feature>
<dbReference type="GO" id="GO:0017056">
    <property type="term" value="F:structural constituent of nuclear pore"/>
    <property type="evidence" value="ECO:0007669"/>
    <property type="project" value="TreeGrafter"/>
</dbReference>
<organism evidence="6 7">
    <name type="scientific">Lachnellula suecica</name>
    <dbReference type="NCBI Taxonomy" id="602035"/>
    <lineage>
        <taxon>Eukaryota</taxon>
        <taxon>Fungi</taxon>
        <taxon>Dikarya</taxon>
        <taxon>Ascomycota</taxon>
        <taxon>Pezizomycotina</taxon>
        <taxon>Leotiomycetes</taxon>
        <taxon>Helotiales</taxon>
        <taxon>Lachnaceae</taxon>
        <taxon>Lachnellula</taxon>
    </lineage>
</organism>
<evidence type="ECO:0000313" key="6">
    <source>
        <dbReference type="EMBL" id="TVY84996.1"/>
    </source>
</evidence>
<feature type="compositionally biased region" description="Basic and acidic residues" evidence="4">
    <location>
        <begin position="1187"/>
        <end position="1205"/>
    </location>
</feature>
<evidence type="ECO:0000256" key="3">
    <source>
        <dbReference type="ARBA" id="ARBA00023242"/>
    </source>
</evidence>
<evidence type="ECO:0000256" key="4">
    <source>
        <dbReference type="SAM" id="MobiDB-lite"/>
    </source>
</evidence>
<dbReference type="EMBL" id="QGMK01000038">
    <property type="protein sequence ID" value="TVY84996.1"/>
    <property type="molecule type" value="Genomic_DNA"/>
</dbReference>
<feature type="compositionally biased region" description="Polar residues" evidence="4">
    <location>
        <begin position="711"/>
        <end position="720"/>
    </location>
</feature>
<protein>
    <submittedName>
        <fullName evidence="6">Nucleoporin</fullName>
    </submittedName>
</protein>
<dbReference type="OrthoDB" id="248320at2759"/>
<feature type="region of interest" description="Disordered" evidence="4">
    <location>
        <begin position="1462"/>
        <end position="1546"/>
    </location>
</feature>
<feature type="compositionally biased region" description="Polar residues" evidence="4">
    <location>
        <begin position="1068"/>
        <end position="1084"/>
    </location>
</feature>
<evidence type="ECO:0000256" key="2">
    <source>
        <dbReference type="ARBA" id="ARBA00022448"/>
    </source>
</evidence>
<dbReference type="InterPro" id="IPR015943">
    <property type="entry name" value="WD40/YVTN_repeat-like_dom_sf"/>
</dbReference>
<feature type="compositionally biased region" description="Low complexity" evidence="4">
    <location>
        <begin position="1480"/>
        <end position="1489"/>
    </location>
</feature>
<name>A0A8T9CIH7_9HELO</name>
<dbReference type="Pfam" id="PF16755">
    <property type="entry name" value="Beta-prop_NUP159_NUP214"/>
    <property type="match status" value="1"/>
</dbReference>